<dbReference type="InterPro" id="IPR050490">
    <property type="entry name" value="Bact_solute-bd_prot1"/>
</dbReference>
<dbReference type="InterPro" id="IPR006059">
    <property type="entry name" value="SBP"/>
</dbReference>
<gene>
    <name evidence="1" type="ORF">FE784_03145</name>
</gene>
<evidence type="ECO:0000313" key="2">
    <source>
        <dbReference type="Proteomes" id="UP000307943"/>
    </source>
</evidence>
<dbReference type="AlphaFoldDB" id="A0A5C4TFF0"/>
<reference evidence="1 2" key="1">
    <citation type="submission" date="2019-05" db="EMBL/GenBank/DDBJ databases">
        <title>We sequenced the genome of Paenibacillus hemerocallicola KCTC 33185 for further insight into its adaptation and study the phylogeny of Paenibacillus.</title>
        <authorList>
            <person name="Narsing Rao M.P."/>
        </authorList>
    </citation>
    <scope>NUCLEOTIDE SEQUENCE [LARGE SCALE GENOMIC DNA]</scope>
    <source>
        <strain evidence="1 2">KCTC 33185</strain>
    </source>
</reference>
<sequence length="454" mass="50703">MTGTVPEVNVLKQVKTKWRDTRMMKHRLLTIGAALVSIAVIAGCGEKAADKTAEKVDPVKSISTEPVTLKATSSGISIDENYLNTMKDLIKKHHPNITLDFIQPGKSNELTDMIAAGNTPDLVFTHTGMIVPLQANGILYDLNPLVKQHKVDLNRFDKPYLDDVYMTSTKGELFALPLYSKYHALYYNKSLFDKFGAPYPKDGMTMNETVELAKRVSRVEGATTYRGLNTGSNIIWIAQPLSLFTVDGEKPIVNTDGWRKMFDFGKTIYSIPGNSWTSVSPRTQFLKEQTLSMFLFQNLLDELSTPTQEGLNWDVVQYPSFPENPNVYPSSSTDVVMITSTSKYKEQALQVLNVLTSDEIQLMRSRQGVITVLSNPEIKKAFGTEIKFAEGKNLPGILKSKPALSPPISAYRQAAEGIVRRKFEDYLNNVADVNSILRMAEEEINKLIATEKSK</sequence>
<dbReference type="SUPFAM" id="SSF53850">
    <property type="entry name" value="Periplasmic binding protein-like II"/>
    <property type="match status" value="1"/>
</dbReference>
<keyword evidence="2" id="KW-1185">Reference proteome</keyword>
<comment type="caution">
    <text evidence="1">The sequence shown here is derived from an EMBL/GenBank/DDBJ whole genome shotgun (WGS) entry which is preliminary data.</text>
</comment>
<proteinExistence type="predicted"/>
<dbReference type="Pfam" id="PF01547">
    <property type="entry name" value="SBP_bac_1"/>
    <property type="match status" value="1"/>
</dbReference>
<dbReference type="PANTHER" id="PTHR43649">
    <property type="entry name" value="ARABINOSE-BINDING PROTEIN-RELATED"/>
    <property type="match status" value="1"/>
</dbReference>
<dbReference type="OrthoDB" id="9811951at2"/>
<dbReference type="Proteomes" id="UP000307943">
    <property type="component" value="Unassembled WGS sequence"/>
</dbReference>
<name>A0A5C4TFF0_9BACL</name>
<evidence type="ECO:0000313" key="1">
    <source>
        <dbReference type="EMBL" id="TNJ67761.1"/>
    </source>
</evidence>
<organism evidence="1 2">
    <name type="scientific">Paenibacillus hemerocallicola</name>
    <dbReference type="NCBI Taxonomy" id="1172614"/>
    <lineage>
        <taxon>Bacteria</taxon>
        <taxon>Bacillati</taxon>
        <taxon>Bacillota</taxon>
        <taxon>Bacilli</taxon>
        <taxon>Bacillales</taxon>
        <taxon>Paenibacillaceae</taxon>
        <taxon>Paenibacillus</taxon>
    </lineage>
</organism>
<accession>A0A5C4TFF0</accession>
<dbReference type="EMBL" id="VDCQ01000003">
    <property type="protein sequence ID" value="TNJ67761.1"/>
    <property type="molecule type" value="Genomic_DNA"/>
</dbReference>
<protein>
    <submittedName>
        <fullName evidence="1">Extracellular solute-binding protein</fullName>
    </submittedName>
</protein>
<dbReference type="Gene3D" id="3.40.190.10">
    <property type="entry name" value="Periplasmic binding protein-like II"/>
    <property type="match status" value="1"/>
</dbReference>